<evidence type="ECO:0000256" key="4">
    <source>
        <dbReference type="SAM" id="MobiDB-lite"/>
    </source>
</evidence>
<evidence type="ECO:0000256" key="2">
    <source>
        <dbReference type="ARBA" id="ARBA00023125"/>
    </source>
</evidence>
<dbReference type="SUPFAM" id="SSF55781">
    <property type="entry name" value="GAF domain-like"/>
    <property type="match status" value="1"/>
</dbReference>
<sequence length="269" mass="28228">MSTADDNPIPESGAAPPPGRGGRASAAGSALEKSLRILEAVAAPGGPHRLTDLTAAAAVPKSSTFRILASLIEQGFVRPEADSRYAPGPRLRALAALVGAGEPADVERILDELRRDTGQTVHLALHTGESLTYIRKLESDQPFRTASRVGMRMPLHTTAIGKAVLAHLPAEEVRELIDATGLPGRTPRSLTTPQALRAELEAVRARGFAVDDEENEPTIRCVGAPVLGPGGRPVGGVSVTTVTFLVSRERIETYAPALRAATEALAPLL</sequence>
<evidence type="ECO:0000256" key="1">
    <source>
        <dbReference type="ARBA" id="ARBA00023015"/>
    </source>
</evidence>
<dbReference type="PROSITE" id="PS51077">
    <property type="entry name" value="HTH_ICLR"/>
    <property type="match status" value="1"/>
</dbReference>
<dbReference type="PROSITE" id="PS51078">
    <property type="entry name" value="ICLR_ED"/>
    <property type="match status" value="1"/>
</dbReference>
<dbReference type="EMBL" id="CP108057">
    <property type="protein sequence ID" value="WUO45175.1"/>
    <property type="molecule type" value="Genomic_DNA"/>
</dbReference>
<evidence type="ECO:0000259" key="6">
    <source>
        <dbReference type="PROSITE" id="PS51078"/>
    </source>
</evidence>
<dbReference type="Gene3D" id="3.30.450.40">
    <property type="match status" value="1"/>
</dbReference>
<keyword evidence="2" id="KW-0238">DNA-binding</keyword>
<keyword evidence="3" id="KW-0804">Transcription</keyword>
<dbReference type="PANTHER" id="PTHR30136:SF24">
    <property type="entry name" value="HTH-TYPE TRANSCRIPTIONAL REPRESSOR ALLR"/>
    <property type="match status" value="1"/>
</dbReference>
<dbReference type="InterPro" id="IPR036390">
    <property type="entry name" value="WH_DNA-bd_sf"/>
</dbReference>
<dbReference type="Proteomes" id="UP001432075">
    <property type="component" value="Chromosome"/>
</dbReference>
<organism evidence="7 8">
    <name type="scientific">Streptomyces goshikiensis</name>
    <dbReference type="NCBI Taxonomy" id="1942"/>
    <lineage>
        <taxon>Bacteria</taxon>
        <taxon>Bacillati</taxon>
        <taxon>Actinomycetota</taxon>
        <taxon>Actinomycetes</taxon>
        <taxon>Kitasatosporales</taxon>
        <taxon>Streptomycetaceae</taxon>
        <taxon>Streptomyces</taxon>
    </lineage>
</organism>
<evidence type="ECO:0000313" key="8">
    <source>
        <dbReference type="Proteomes" id="UP001432075"/>
    </source>
</evidence>
<feature type="domain" description="IclR-ED" evidence="6">
    <location>
        <begin position="90"/>
        <end position="269"/>
    </location>
</feature>
<dbReference type="Gene3D" id="1.10.10.10">
    <property type="entry name" value="Winged helix-like DNA-binding domain superfamily/Winged helix DNA-binding domain"/>
    <property type="match status" value="1"/>
</dbReference>
<keyword evidence="1" id="KW-0805">Transcription regulation</keyword>
<evidence type="ECO:0000256" key="3">
    <source>
        <dbReference type="ARBA" id="ARBA00023163"/>
    </source>
</evidence>
<accession>A0ABZ1REE6</accession>
<feature type="domain" description="HTH iclR-type" evidence="5">
    <location>
        <begin position="28"/>
        <end position="89"/>
    </location>
</feature>
<dbReference type="Pfam" id="PF09339">
    <property type="entry name" value="HTH_IclR"/>
    <property type="match status" value="1"/>
</dbReference>
<evidence type="ECO:0000259" key="5">
    <source>
        <dbReference type="PROSITE" id="PS51077"/>
    </source>
</evidence>
<evidence type="ECO:0000313" key="7">
    <source>
        <dbReference type="EMBL" id="WUO45175.1"/>
    </source>
</evidence>
<dbReference type="InterPro" id="IPR050707">
    <property type="entry name" value="HTH_MetabolicPath_Reg"/>
</dbReference>
<dbReference type="Pfam" id="PF01614">
    <property type="entry name" value="IclR_C"/>
    <property type="match status" value="1"/>
</dbReference>
<dbReference type="InterPro" id="IPR029016">
    <property type="entry name" value="GAF-like_dom_sf"/>
</dbReference>
<dbReference type="InterPro" id="IPR014757">
    <property type="entry name" value="Tscrpt_reg_IclR_C"/>
</dbReference>
<dbReference type="InterPro" id="IPR005471">
    <property type="entry name" value="Tscrpt_reg_IclR_N"/>
</dbReference>
<dbReference type="InterPro" id="IPR036388">
    <property type="entry name" value="WH-like_DNA-bd_sf"/>
</dbReference>
<gene>
    <name evidence="7" type="ORF">OHU17_04710</name>
</gene>
<dbReference type="SMART" id="SM00346">
    <property type="entry name" value="HTH_ICLR"/>
    <property type="match status" value="1"/>
</dbReference>
<keyword evidence="8" id="KW-1185">Reference proteome</keyword>
<feature type="region of interest" description="Disordered" evidence="4">
    <location>
        <begin position="1"/>
        <end position="28"/>
    </location>
</feature>
<name>A0ABZ1REE6_9ACTN</name>
<protein>
    <submittedName>
        <fullName evidence="7">IclR family transcriptional regulator</fullName>
    </submittedName>
</protein>
<reference evidence="7" key="1">
    <citation type="submission" date="2022-10" db="EMBL/GenBank/DDBJ databases">
        <title>The complete genomes of actinobacterial strains from the NBC collection.</title>
        <authorList>
            <person name="Joergensen T.S."/>
            <person name="Alvarez Arevalo M."/>
            <person name="Sterndorff E.B."/>
            <person name="Faurdal D."/>
            <person name="Vuksanovic O."/>
            <person name="Mourched A.-S."/>
            <person name="Charusanti P."/>
            <person name="Shaw S."/>
            <person name="Blin K."/>
            <person name="Weber T."/>
        </authorList>
    </citation>
    <scope>NUCLEOTIDE SEQUENCE</scope>
    <source>
        <strain evidence="7">NBC_00283</strain>
    </source>
</reference>
<dbReference type="SUPFAM" id="SSF46785">
    <property type="entry name" value="Winged helix' DNA-binding domain"/>
    <property type="match status" value="1"/>
</dbReference>
<dbReference type="RefSeq" id="WP_328775305.1">
    <property type="nucleotide sequence ID" value="NZ_CP108057.1"/>
</dbReference>
<proteinExistence type="predicted"/>
<dbReference type="PANTHER" id="PTHR30136">
    <property type="entry name" value="HELIX-TURN-HELIX TRANSCRIPTIONAL REGULATOR, ICLR FAMILY"/>
    <property type="match status" value="1"/>
</dbReference>